<dbReference type="AlphaFoldDB" id="A0A8F3IWI8"/>
<dbReference type="InterPro" id="IPR008711">
    <property type="entry name" value="Recombinase_NinB"/>
</dbReference>
<evidence type="ECO:0000313" key="1">
    <source>
        <dbReference type="EMBL" id="QWY91809.1"/>
    </source>
</evidence>
<dbReference type="EMBL" id="MW218448">
    <property type="protein sequence ID" value="QWY91809.1"/>
    <property type="molecule type" value="Genomic_DNA"/>
</dbReference>
<protein>
    <submittedName>
        <fullName evidence="1">Recombination protein NinB</fullName>
    </submittedName>
</protein>
<reference evidence="1" key="1">
    <citation type="journal article" date="2021" name="FEMS Microbiol. Lett.">
        <title>AsaGEI2d: a new variant of a genomic island identified in a group of Aeromonas salmonicida subsp. salmonicida isolated from France, which bears the pAsa7 plasmid.</title>
        <authorList>
            <person name="Vincent A.T."/>
            <person name="Intertaglia L."/>
            <person name="Loyer V."/>
            <person name="Paquet V.E."/>
            <person name="Adouane E."/>
            <person name="Martin P."/>
            <person name="Berard C."/>
            <person name="Lami R."/>
            <person name="Charette S.J."/>
        </authorList>
    </citation>
    <scope>NUCLEOTIDE SEQUENCE</scope>
    <source>
        <strain evidence="1">BBCC2887</strain>
    </source>
</reference>
<organism evidence="1">
    <name type="scientific">Aeromonas salmonicida subsp. salmonicida</name>
    <dbReference type="NCBI Taxonomy" id="29491"/>
    <lineage>
        <taxon>Bacteria</taxon>
        <taxon>Pseudomonadati</taxon>
        <taxon>Pseudomonadota</taxon>
        <taxon>Gammaproteobacteria</taxon>
        <taxon>Aeromonadales</taxon>
        <taxon>Aeromonadaceae</taxon>
        <taxon>Aeromonas</taxon>
    </lineage>
</organism>
<sequence>MSVSEYPKHFLRSPEIRTRACQLVASLPVDQDKPLVIEIKEMTRSLAQNALFWAVMTDIAEQVDWHGRKLSKEDWKHVLSAALYQQDVVPNIDGNGFVVLGKSTSKMTVREMRDLIELAQSFGAQQGVRFGDESRRGFDWVTAYGRAAA</sequence>
<proteinExistence type="predicted"/>
<dbReference type="Gene3D" id="1.10.3790.10">
    <property type="entry name" value="NinB"/>
    <property type="match status" value="1"/>
</dbReference>
<dbReference type="InterPro" id="IPR036619">
    <property type="entry name" value="NinB_sf"/>
</dbReference>
<accession>A0A8F3IWI8</accession>
<name>A0A8F3IWI8_AERSS</name>
<dbReference type="Pfam" id="PF05772">
    <property type="entry name" value="NinB"/>
    <property type="match status" value="1"/>
</dbReference>
<dbReference type="SUPFAM" id="SSF103370">
    <property type="entry name" value="NinB"/>
    <property type="match status" value="1"/>
</dbReference>